<feature type="compositionally biased region" description="Acidic residues" evidence="9">
    <location>
        <begin position="134"/>
        <end position="143"/>
    </location>
</feature>
<organism evidence="11 12">
    <name type="scientific">Salvia divinorum</name>
    <name type="common">Maria pastora</name>
    <name type="synonym">Diviner's sage</name>
    <dbReference type="NCBI Taxonomy" id="28513"/>
    <lineage>
        <taxon>Eukaryota</taxon>
        <taxon>Viridiplantae</taxon>
        <taxon>Streptophyta</taxon>
        <taxon>Embryophyta</taxon>
        <taxon>Tracheophyta</taxon>
        <taxon>Spermatophyta</taxon>
        <taxon>Magnoliopsida</taxon>
        <taxon>eudicotyledons</taxon>
        <taxon>Gunneridae</taxon>
        <taxon>Pentapetalae</taxon>
        <taxon>asterids</taxon>
        <taxon>lamiids</taxon>
        <taxon>Lamiales</taxon>
        <taxon>Lamiaceae</taxon>
        <taxon>Nepetoideae</taxon>
        <taxon>Mentheae</taxon>
        <taxon>Salviinae</taxon>
        <taxon>Salvia</taxon>
        <taxon>Salvia subgen. Calosphace</taxon>
    </lineage>
</organism>
<evidence type="ECO:0000313" key="11">
    <source>
        <dbReference type="EMBL" id="KAL1543844.1"/>
    </source>
</evidence>
<dbReference type="Proteomes" id="UP001567538">
    <property type="component" value="Unassembled WGS sequence"/>
</dbReference>
<evidence type="ECO:0000256" key="7">
    <source>
        <dbReference type="ARBA" id="ARBA00022833"/>
    </source>
</evidence>
<dbReference type="Gene3D" id="3.30.40.10">
    <property type="entry name" value="Zinc/RING finger domain, C3HC4 (zinc finger)"/>
    <property type="match status" value="1"/>
</dbReference>
<feature type="domain" description="RING-type" evidence="10">
    <location>
        <begin position="233"/>
        <end position="274"/>
    </location>
</feature>
<dbReference type="PANTHER" id="PTHR15710:SF18">
    <property type="entry name" value="RING-TYPE E3 UBIQUITIN TRANSFERASE"/>
    <property type="match status" value="1"/>
</dbReference>
<evidence type="ECO:0000256" key="4">
    <source>
        <dbReference type="ARBA" id="ARBA00022723"/>
    </source>
</evidence>
<sequence length="338" mass="38725">MSLSPPRANGNGRSFNLYWCYQCHQMVRIASEDPSSLVCPRCLGQFLYEIDIARPQPVLEFTAFDPSPEARIFEALALMLDQPLGLNRPEEDGTNDRASIMGQTRVHGRRRRRHRDPEEAGNQSWFRRRGPSFGEEEEDDDWGPDSGIIARPRTWIILRPTGHIPANRNRPRERLVPPGVDPRNYFTGPGLQGLIEEITQNDRPGPPPAPDSAIDAIPTIKIAQTHLETDTECPVCKEELKVGLEARELACKHIFHSDCIVPWLRLHNSCPVCRHEIETPNQTREDESHQVHVEDRRCPRLRRLADMWPFRSRYRPLRPRGNGSGDPHAAESWRCNIL</sequence>
<keyword evidence="3 11" id="KW-0808">Transferase</keyword>
<dbReference type="PROSITE" id="PS50089">
    <property type="entry name" value="ZF_RING_2"/>
    <property type="match status" value="1"/>
</dbReference>
<evidence type="ECO:0000256" key="5">
    <source>
        <dbReference type="ARBA" id="ARBA00022771"/>
    </source>
</evidence>
<comment type="catalytic activity">
    <reaction evidence="1">
        <text>S-ubiquitinyl-[E2 ubiquitin-conjugating enzyme]-L-cysteine + [acceptor protein]-L-lysine = [E2 ubiquitin-conjugating enzyme]-L-cysteine + N(6)-ubiquitinyl-[acceptor protein]-L-lysine.</text>
        <dbReference type="EC" id="2.3.2.27"/>
    </reaction>
</comment>
<dbReference type="EMBL" id="JBEAFC010000008">
    <property type="protein sequence ID" value="KAL1543844.1"/>
    <property type="molecule type" value="Genomic_DNA"/>
</dbReference>
<evidence type="ECO:0000259" key="10">
    <source>
        <dbReference type="PROSITE" id="PS50089"/>
    </source>
</evidence>
<feature type="region of interest" description="Disordered" evidence="9">
    <location>
        <begin position="103"/>
        <end position="146"/>
    </location>
</feature>
<protein>
    <recommendedName>
        <fullName evidence="2">RING-type E3 ubiquitin transferase</fullName>
        <ecNumber evidence="2">2.3.2.27</ecNumber>
    </recommendedName>
</protein>
<comment type="caution">
    <text evidence="11">The sequence shown here is derived from an EMBL/GenBank/DDBJ whole genome shotgun (WGS) entry which is preliminary data.</text>
</comment>
<dbReference type="AlphaFoldDB" id="A0ABD1GI95"/>
<dbReference type="FunFam" id="3.30.40.10:FF:000022">
    <property type="entry name" value="E3 ubiquitin-protein ligase RING1-like"/>
    <property type="match status" value="1"/>
</dbReference>
<evidence type="ECO:0000256" key="8">
    <source>
        <dbReference type="PROSITE-ProRule" id="PRU00175"/>
    </source>
</evidence>
<dbReference type="GO" id="GO:0008270">
    <property type="term" value="F:zinc ion binding"/>
    <property type="evidence" value="ECO:0007669"/>
    <property type="project" value="UniProtKB-KW"/>
</dbReference>
<dbReference type="GO" id="GO:0061630">
    <property type="term" value="F:ubiquitin protein ligase activity"/>
    <property type="evidence" value="ECO:0007669"/>
    <property type="project" value="UniProtKB-EC"/>
</dbReference>
<keyword evidence="5 8" id="KW-0863">Zinc-finger</keyword>
<dbReference type="InterPro" id="IPR013083">
    <property type="entry name" value="Znf_RING/FYVE/PHD"/>
</dbReference>
<evidence type="ECO:0000313" key="12">
    <source>
        <dbReference type="Proteomes" id="UP001567538"/>
    </source>
</evidence>
<dbReference type="Pfam" id="PF13639">
    <property type="entry name" value="zf-RING_2"/>
    <property type="match status" value="1"/>
</dbReference>
<dbReference type="Pfam" id="PF14369">
    <property type="entry name" value="Zn_ribbon_19"/>
    <property type="match status" value="1"/>
</dbReference>
<keyword evidence="7" id="KW-0862">Zinc</keyword>
<dbReference type="InterPro" id="IPR039525">
    <property type="entry name" value="RNF126-like_zinc-ribbon"/>
</dbReference>
<evidence type="ECO:0000256" key="2">
    <source>
        <dbReference type="ARBA" id="ARBA00012483"/>
    </source>
</evidence>
<dbReference type="EC" id="2.3.2.27" evidence="2"/>
<proteinExistence type="predicted"/>
<dbReference type="SMART" id="SM00184">
    <property type="entry name" value="RING"/>
    <property type="match status" value="1"/>
</dbReference>
<dbReference type="CDD" id="cd16667">
    <property type="entry name" value="RING-H2_RNF126-like"/>
    <property type="match status" value="1"/>
</dbReference>
<keyword evidence="6" id="KW-0833">Ubl conjugation pathway</keyword>
<evidence type="ECO:0000256" key="1">
    <source>
        <dbReference type="ARBA" id="ARBA00000900"/>
    </source>
</evidence>
<evidence type="ECO:0000256" key="6">
    <source>
        <dbReference type="ARBA" id="ARBA00022786"/>
    </source>
</evidence>
<evidence type="ECO:0000256" key="3">
    <source>
        <dbReference type="ARBA" id="ARBA00022679"/>
    </source>
</evidence>
<evidence type="ECO:0000256" key="9">
    <source>
        <dbReference type="SAM" id="MobiDB-lite"/>
    </source>
</evidence>
<keyword evidence="11" id="KW-0012">Acyltransferase</keyword>
<dbReference type="InterPro" id="IPR001841">
    <property type="entry name" value="Znf_RING"/>
</dbReference>
<accession>A0ABD1GI95</accession>
<dbReference type="PANTHER" id="PTHR15710">
    <property type="entry name" value="E3 UBIQUITIN-PROTEIN LIGASE PRAJA"/>
    <property type="match status" value="1"/>
</dbReference>
<dbReference type="SUPFAM" id="SSF57850">
    <property type="entry name" value="RING/U-box"/>
    <property type="match status" value="1"/>
</dbReference>
<gene>
    <name evidence="11" type="ORF">AAHA92_20765</name>
</gene>
<reference evidence="11 12" key="1">
    <citation type="submission" date="2024-06" db="EMBL/GenBank/DDBJ databases">
        <title>A chromosome level genome sequence of Diviner's sage (Salvia divinorum).</title>
        <authorList>
            <person name="Ford S.A."/>
            <person name="Ro D.-K."/>
            <person name="Ness R.W."/>
            <person name="Phillips M.A."/>
        </authorList>
    </citation>
    <scope>NUCLEOTIDE SEQUENCE [LARGE SCALE GENOMIC DNA]</scope>
    <source>
        <strain evidence="11">SAF-2024a</strain>
        <tissue evidence="11">Leaf</tissue>
    </source>
</reference>
<keyword evidence="12" id="KW-1185">Reference proteome</keyword>
<keyword evidence="4" id="KW-0479">Metal-binding</keyword>
<name>A0ABD1GI95_SALDI</name>